<dbReference type="GO" id="GO:0051302">
    <property type="term" value="P:regulation of cell division"/>
    <property type="evidence" value="ECO:0007669"/>
    <property type="project" value="UniProtKB-ARBA"/>
</dbReference>
<dbReference type="GO" id="GO:0051301">
    <property type="term" value="P:cell division"/>
    <property type="evidence" value="ECO:0007669"/>
    <property type="project" value="UniProtKB-KW"/>
</dbReference>
<dbReference type="Proteomes" id="UP000594263">
    <property type="component" value="Unplaced"/>
</dbReference>
<evidence type="ECO:0000256" key="3">
    <source>
        <dbReference type="ARBA" id="ARBA00022475"/>
    </source>
</evidence>
<organism evidence="11 12">
    <name type="scientific">Kalanchoe fedtschenkoi</name>
    <name type="common">Lavender scallops</name>
    <name type="synonym">South American air plant</name>
    <dbReference type="NCBI Taxonomy" id="63787"/>
    <lineage>
        <taxon>Eukaryota</taxon>
        <taxon>Viridiplantae</taxon>
        <taxon>Streptophyta</taxon>
        <taxon>Embryophyta</taxon>
        <taxon>Tracheophyta</taxon>
        <taxon>Spermatophyta</taxon>
        <taxon>Magnoliopsida</taxon>
        <taxon>eudicotyledons</taxon>
        <taxon>Gunneridae</taxon>
        <taxon>Pentapetalae</taxon>
        <taxon>Saxifragales</taxon>
        <taxon>Crassulaceae</taxon>
        <taxon>Kalanchoe</taxon>
    </lineage>
</organism>
<evidence type="ECO:0000256" key="9">
    <source>
        <dbReference type="SAM" id="MobiDB-lite"/>
    </source>
</evidence>
<keyword evidence="3" id="KW-1003">Cell membrane</keyword>
<evidence type="ECO:0000256" key="2">
    <source>
        <dbReference type="ARBA" id="ARBA00022473"/>
    </source>
</evidence>
<comment type="similarity">
    <text evidence="7">Belongs to the SOSEKI family.</text>
</comment>
<keyword evidence="12" id="KW-1185">Reference proteome</keyword>
<dbReference type="Gramene" id="Kaladp0050s0242.1.v1.1">
    <property type="protein sequence ID" value="Kaladp0050s0242.1.v1.1"/>
    <property type="gene ID" value="Kaladp0050s0242.v1.1"/>
</dbReference>
<evidence type="ECO:0000256" key="8">
    <source>
        <dbReference type="ARBA" id="ARBA00046534"/>
    </source>
</evidence>
<comment type="subcellular location">
    <subcellularLocation>
        <location evidence="1">Cell membrane</location>
        <topology evidence="1">Peripheral membrane protein</topology>
        <orientation evidence="1">Cytoplasmic side</orientation>
    </subcellularLocation>
</comment>
<feature type="domain" description="SOSEKI DIX-like" evidence="10">
    <location>
        <begin position="73"/>
        <end position="164"/>
    </location>
</feature>
<dbReference type="PANTHER" id="PTHR31083">
    <property type="entry name" value="UPSTREAM OF FLC PROTEIN (DUF966)"/>
    <property type="match status" value="1"/>
</dbReference>
<feature type="compositionally biased region" description="Polar residues" evidence="9">
    <location>
        <begin position="177"/>
        <end position="196"/>
    </location>
</feature>
<evidence type="ECO:0000256" key="1">
    <source>
        <dbReference type="ARBA" id="ARBA00004413"/>
    </source>
</evidence>
<feature type="region of interest" description="Disordered" evidence="9">
    <location>
        <begin position="177"/>
        <end position="265"/>
    </location>
</feature>
<protein>
    <recommendedName>
        <fullName evidence="10">SOSEKI DIX-like domain-containing protein</fullName>
    </recommendedName>
</protein>
<feature type="compositionally biased region" description="Acidic residues" evidence="9">
    <location>
        <begin position="206"/>
        <end position="218"/>
    </location>
</feature>
<evidence type="ECO:0000313" key="12">
    <source>
        <dbReference type="Proteomes" id="UP000594263"/>
    </source>
</evidence>
<dbReference type="GO" id="GO:2000067">
    <property type="term" value="P:regulation of root morphogenesis"/>
    <property type="evidence" value="ECO:0007669"/>
    <property type="project" value="UniProtKB-ARBA"/>
</dbReference>
<keyword evidence="5" id="KW-0472">Membrane</keyword>
<feature type="compositionally biased region" description="Polar residues" evidence="9">
    <location>
        <begin position="219"/>
        <end position="230"/>
    </location>
</feature>
<dbReference type="EnsemblPlants" id="Kaladp0050s0242.1.v1.1">
    <property type="protein sequence ID" value="Kaladp0050s0242.1.v1.1"/>
    <property type="gene ID" value="Kaladp0050s0242.v1.1"/>
</dbReference>
<keyword evidence="2" id="KW-0217">Developmental protein</keyword>
<name>A0A7N0U199_KALFE</name>
<dbReference type="PANTHER" id="PTHR31083:SF18">
    <property type="entry name" value="PROTEIN SOSEKI 2"/>
    <property type="match status" value="1"/>
</dbReference>
<reference evidence="11" key="1">
    <citation type="submission" date="2021-01" db="UniProtKB">
        <authorList>
            <consortium name="EnsemblPlants"/>
        </authorList>
    </citation>
    <scope>IDENTIFICATION</scope>
</reference>
<dbReference type="OMA" id="DRAKVCM"/>
<keyword evidence="6" id="KW-0131">Cell cycle</keyword>
<keyword evidence="4" id="KW-0132">Cell division</keyword>
<evidence type="ECO:0000256" key="6">
    <source>
        <dbReference type="ARBA" id="ARBA00023306"/>
    </source>
</evidence>
<evidence type="ECO:0000256" key="7">
    <source>
        <dbReference type="ARBA" id="ARBA00024211"/>
    </source>
</evidence>
<proteinExistence type="inferred from homology"/>
<evidence type="ECO:0000256" key="5">
    <source>
        <dbReference type="ARBA" id="ARBA00023136"/>
    </source>
</evidence>
<dbReference type="InterPro" id="IPR021182">
    <property type="entry name" value="SOK_magnoliopsida"/>
</dbReference>
<dbReference type="InterPro" id="IPR048351">
    <property type="entry name" value="SOK_DIX"/>
</dbReference>
<feature type="region of interest" description="Disordered" evidence="9">
    <location>
        <begin position="375"/>
        <end position="395"/>
    </location>
</feature>
<evidence type="ECO:0000256" key="4">
    <source>
        <dbReference type="ARBA" id="ARBA00022618"/>
    </source>
</evidence>
<comment type="subunit">
    <text evidence="8">Homodimer. Forms long polymer filaments with other SOKs proteins polymers (e.g. SOK1, SOK2, SOK3 and SOK4) crucial for polar localization and biological activity. Binds to ANGUSTIFOLIA (AN).</text>
</comment>
<dbReference type="GO" id="GO:0090708">
    <property type="term" value="P:specification of plant organ axis polarity"/>
    <property type="evidence" value="ECO:0007669"/>
    <property type="project" value="UniProtKB-ARBA"/>
</dbReference>
<feature type="region of interest" description="Disordered" evidence="9">
    <location>
        <begin position="1"/>
        <end position="20"/>
    </location>
</feature>
<accession>A0A7N0U199</accession>
<dbReference type="GO" id="GO:0051258">
    <property type="term" value="P:protein polymerization"/>
    <property type="evidence" value="ECO:0007669"/>
    <property type="project" value="UniProtKB-ARBA"/>
</dbReference>
<dbReference type="GO" id="GO:0005886">
    <property type="term" value="C:plasma membrane"/>
    <property type="evidence" value="ECO:0007669"/>
    <property type="project" value="UniProtKB-SubCell"/>
</dbReference>
<dbReference type="InterPro" id="IPR010369">
    <property type="entry name" value="SOK"/>
</dbReference>
<evidence type="ECO:0000313" key="11">
    <source>
        <dbReference type="EnsemblPlants" id="Kaladp0050s0242.1.v1.1"/>
    </source>
</evidence>
<sequence length="432" mass="48005">MKGKLEAASECDQPKPLTNSTKTMESKMSYYYYYNGSSSTMLIKDQMTPLRIKQQPHGSSHSQPKMKPLMRKVQVVYYLSRNGQLEHPHFMEVVLSAPNLQHLRLKDVLERLTALRGRDMPALYSWSCKRSYKHGYVWNDLAENDVIYPTEGYDEYVLKGSELVQGCTDKLEALQLSKPTASGAKQSSGRVLTLTRNALPRADAEKIEDEEEEEEDENSSYSFSTNTPPSRCSVGISTDDIHLIPTTREVSVSPPPVSTSSSDSKVIEPAIQPGRNSVLLQLIACGSSTIGLSTKCGQRPKQITLKEDTAAGFLNQVIKCHSPVAKAADQDDEGVVMIECMSENPRFGGFQAKNKEYFSGSIVEAMAAAEERVAGTPSGLKRSNSFTEERSKKQTILEEQISEEVRNERQKMMTGKCIPRLKKPAAASNLKF</sequence>
<evidence type="ECO:0000259" key="10">
    <source>
        <dbReference type="Pfam" id="PF06136"/>
    </source>
</evidence>
<dbReference type="AlphaFoldDB" id="A0A7N0U199"/>
<dbReference type="Pfam" id="PF06136">
    <property type="entry name" value="SOK"/>
    <property type="match status" value="1"/>
</dbReference>
<dbReference type="PIRSF" id="PIRSF031043">
    <property type="entry name" value="UCP031043"/>
    <property type="match status" value="1"/>
</dbReference>